<keyword evidence="2" id="KW-0808">Transferase</keyword>
<evidence type="ECO:0000259" key="6">
    <source>
        <dbReference type="PROSITE" id="PS50011"/>
    </source>
</evidence>
<dbReference type="OrthoDB" id="3010383at2759"/>
<dbReference type="AlphaFoldDB" id="A0A9P6E3P9"/>
<dbReference type="PROSITE" id="PS50011">
    <property type="entry name" value="PROTEIN_KINASE_DOM"/>
    <property type="match status" value="1"/>
</dbReference>
<dbReference type="Proteomes" id="UP000807306">
    <property type="component" value="Unassembled WGS sequence"/>
</dbReference>
<dbReference type="InterPro" id="IPR000719">
    <property type="entry name" value="Prot_kinase_dom"/>
</dbReference>
<evidence type="ECO:0000256" key="3">
    <source>
        <dbReference type="ARBA" id="ARBA00022741"/>
    </source>
</evidence>
<dbReference type="Pfam" id="PF00069">
    <property type="entry name" value="Pkinase"/>
    <property type="match status" value="1"/>
</dbReference>
<keyword evidence="1" id="KW-0723">Serine/threonine-protein kinase</keyword>
<evidence type="ECO:0000256" key="2">
    <source>
        <dbReference type="ARBA" id="ARBA00022679"/>
    </source>
</evidence>
<evidence type="ECO:0000313" key="7">
    <source>
        <dbReference type="EMBL" id="KAF9521925.1"/>
    </source>
</evidence>
<keyword evidence="3" id="KW-0547">Nucleotide-binding</keyword>
<evidence type="ECO:0000313" key="8">
    <source>
        <dbReference type="Proteomes" id="UP000807306"/>
    </source>
</evidence>
<dbReference type="InterPro" id="IPR011009">
    <property type="entry name" value="Kinase-like_dom_sf"/>
</dbReference>
<comment type="caution">
    <text evidence="7">The sequence shown here is derived from an EMBL/GenBank/DDBJ whole genome shotgun (WGS) entry which is preliminary data.</text>
</comment>
<name>A0A9P6E3P9_9AGAR</name>
<dbReference type="GO" id="GO:0004674">
    <property type="term" value="F:protein serine/threonine kinase activity"/>
    <property type="evidence" value="ECO:0007669"/>
    <property type="project" value="UniProtKB-KW"/>
</dbReference>
<keyword evidence="5" id="KW-0067">ATP-binding</keyword>
<evidence type="ECO:0000256" key="1">
    <source>
        <dbReference type="ARBA" id="ARBA00022527"/>
    </source>
</evidence>
<evidence type="ECO:0000256" key="5">
    <source>
        <dbReference type="ARBA" id="ARBA00022840"/>
    </source>
</evidence>
<dbReference type="EMBL" id="MU157973">
    <property type="protein sequence ID" value="KAF9521925.1"/>
    <property type="molecule type" value="Genomic_DNA"/>
</dbReference>
<feature type="domain" description="Protein kinase" evidence="6">
    <location>
        <begin position="1"/>
        <end position="279"/>
    </location>
</feature>
<dbReference type="Gene3D" id="1.10.510.10">
    <property type="entry name" value="Transferase(Phosphotransferase) domain 1"/>
    <property type="match status" value="1"/>
</dbReference>
<dbReference type="PANTHER" id="PTHR45646:SF11">
    <property type="entry name" value="SERINE_THREONINE-PROTEIN KINASE DOA"/>
    <property type="match status" value="1"/>
</dbReference>
<organism evidence="7 8">
    <name type="scientific">Crepidotus variabilis</name>
    <dbReference type="NCBI Taxonomy" id="179855"/>
    <lineage>
        <taxon>Eukaryota</taxon>
        <taxon>Fungi</taxon>
        <taxon>Dikarya</taxon>
        <taxon>Basidiomycota</taxon>
        <taxon>Agaricomycotina</taxon>
        <taxon>Agaricomycetes</taxon>
        <taxon>Agaricomycetidae</taxon>
        <taxon>Agaricales</taxon>
        <taxon>Agaricineae</taxon>
        <taxon>Crepidotaceae</taxon>
        <taxon>Crepidotus</taxon>
    </lineage>
</organism>
<proteinExistence type="predicted"/>
<gene>
    <name evidence="7" type="ORF">CPB83DRAFT_900106</name>
</gene>
<dbReference type="GO" id="GO:0005524">
    <property type="term" value="F:ATP binding"/>
    <property type="evidence" value="ECO:0007669"/>
    <property type="project" value="UniProtKB-KW"/>
</dbReference>
<protein>
    <recommendedName>
        <fullName evidence="6">Protein kinase domain-containing protein</fullName>
    </recommendedName>
</protein>
<dbReference type="InterPro" id="IPR051175">
    <property type="entry name" value="CLK_kinases"/>
</dbReference>
<accession>A0A9P6E3P9</accession>
<keyword evidence="4" id="KW-0418">Kinase</keyword>
<evidence type="ECO:0000256" key="4">
    <source>
        <dbReference type="ARBA" id="ARBA00022777"/>
    </source>
</evidence>
<sequence length="279" mass="31383">MLHTIKKFDVNGAYFLPGQRILQNYEVRATLLTGSAFQLAKDLKNQVRKEYIWFKTKKAERSCRSMLEKILLDPQFTYLVFQAPVMTLRLHDDGLTHTDLCPENIHFLSNESVTHLVLSDQDFLPVKMLKSTQLRLGFYGAVGLHSCKPLGHDLYRSPEAAFGINFGPPGDIFTAGIVLAEMLLGRQLFQECESGPYYCQENAHQYDAILGAFNDASISKINQYSPGVFNSSMEVADQNYLATEVLEFVACARPVDMVSGRQHQSCSGVTVDDKTEREP</sequence>
<dbReference type="PANTHER" id="PTHR45646">
    <property type="entry name" value="SERINE/THREONINE-PROTEIN KINASE DOA-RELATED"/>
    <property type="match status" value="1"/>
</dbReference>
<dbReference type="GO" id="GO:0005634">
    <property type="term" value="C:nucleus"/>
    <property type="evidence" value="ECO:0007669"/>
    <property type="project" value="TreeGrafter"/>
</dbReference>
<dbReference type="SUPFAM" id="SSF56112">
    <property type="entry name" value="Protein kinase-like (PK-like)"/>
    <property type="match status" value="1"/>
</dbReference>
<keyword evidence="8" id="KW-1185">Reference proteome</keyword>
<reference evidence="7" key="1">
    <citation type="submission" date="2020-11" db="EMBL/GenBank/DDBJ databases">
        <authorList>
            <consortium name="DOE Joint Genome Institute"/>
            <person name="Ahrendt S."/>
            <person name="Riley R."/>
            <person name="Andreopoulos W."/>
            <person name="Labutti K."/>
            <person name="Pangilinan J."/>
            <person name="Ruiz-Duenas F.J."/>
            <person name="Barrasa J.M."/>
            <person name="Sanchez-Garcia M."/>
            <person name="Camarero S."/>
            <person name="Miyauchi S."/>
            <person name="Serrano A."/>
            <person name="Linde D."/>
            <person name="Babiker R."/>
            <person name="Drula E."/>
            <person name="Ayuso-Fernandez I."/>
            <person name="Pacheco R."/>
            <person name="Padilla G."/>
            <person name="Ferreira P."/>
            <person name="Barriuso J."/>
            <person name="Kellner H."/>
            <person name="Castanera R."/>
            <person name="Alfaro M."/>
            <person name="Ramirez L."/>
            <person name="Pisabarro A.G."/>
            <person name="Kuo A."/>
            <person name="Tritt A."/>
            <person name="Lipzen A."/>
            <person name="He G."/>
            <person name="Yan M."/>
            <person name="Ng V."/>
            <person name="Cullen D."/>
            <person name="Martin F."/>
            <person name="Rosso M.-N."/>
            <person name="Henrissat B."/>
            <person name="Hibbett D."/>
            <person name="Martinez A.T."/>
            <person name="Grigoriev I.V."/>
        </authorList>
    </citation>
    <scope>NUCLEOTIDE SEQUENCE</scope>
    <source>
        <strain evidence="7">CBS 506.95</strain>
    </source>
</reference>